<dbReference type="Pfam" id="PF04499">
    <property type="entry name" value="SAPS"/>
    <property type="match status" value="1"/>
</dbReference>
<dbReference type="PANTHER" id="PTHR12634:SF8">
    <property type="entry name" value="FIERY MOUNTAIN, ISOFORM D"/>
    <property type="match status" value="1"/>
</dbReference>
<comment type="caution">
    <text evidence="3">The sequence shown here is derived from an EMBL/GenBank/DDBJ whole genome shotgun (WGS) entry which is preliminary data.</text>
</comment>
<proteinExistence type="inferred from homology"/>
<dbReference type="SUPFAM" id="SSF48371">
    <property type="entry name" value="ARM repeat"/>
    <property type="match status" value="1"/>
</dbReference>
<sequence>MISFHSRTMRGFGSSDELKQFLLSAPTIEQILSFSTIEEEVQSNNQSLMSYLSNDHIRYLITLITEEPLDDSNRDRAYKFPLIASLFFGTDQLTVLDFFYEDKTLLDLLFNFLNKEEDLNFLLAGYFAKAFDSLISRDCDALLQYVFTNSFHTKMLKHLYSQSIADVIFKTVAAYNCEEDYLSERLGILEELINSLSNTNPAVAMNVEYVMEKVINDKSINLYVALYEYLSSEAITEKIFRNLENEYTWIARSSAKILKNLLKQYLEEIKDSGEDVPDIVGIFEKNLEFMKNTLEKPKDKKISSQFCREIEAYSEEKIIVIDILTILCTVENYSLWKTIVSLKFIETITAHFKTYIWNSTLHTAYLNLLYAILTGESEELIQDIFNAKIPDMVLDQAIVPDEEIDGISIRKGHIGHIYKIANLLKTARESQTVILNFFNHVEGWYEFESHVLSIYNEIESVPLGNRKSSAAPNSANDIDILQDLTQGIAFDMPSFLNQNPFDIKEVDDPMIINQLEEQGEIKSSNIFMETIPKDNTFAKLMETEFMDNNFWKISKIVDEVPELG</sequence>
<evidence type="ECO:0000256" key="2">
    <source>
        <dbReference type="ARBA" id="ARBA00023306"/>
    </source>
</evidence>
<keyword evidence="2" id="KW-0131">Cell cycle</keyword>
<accession>A0AAU9JLP0</accession>
<dbReference type="GO" id="GO:0019888">
    <property type="term" value="F:protein phosphatase regulator activity"/>
    <property type="evidence" value="ECO:0007669"/>
    <property type="project" value="TreeGrafter"/>
</dbReference>
<organism evidence="3 4">
    <name type="scientific">Blepharisma stoltei</name>
    <dbReference type="NCBI Taxonomy" id="1481888"/>
    <lineage>
        <taxon>Eukaryota</taxon>
        <taxon>Sar</taxon>
        <taxon>Alveolata</taxon>
        <taxon>Ciliophora</taxon>
        <taxon>Postciliodesmatophora</taxon>
        <taxon>Heterotrichea</taxon>
        <taxon>Heterotrichida</taxon>
        <taxon>Blepharismidae</taxon>
        <taxon>Blepharisma</taxon>
    </lineage>
</organism>
<reference evidence="3" key="1">
    <citation type="submission" date="2021-09" db="EMBL/GenBank/DDBJ databases">
        <authorList>
            <consortium name="AG Swart"/>
            <person name="Singh M."/>
            <person name="Singh A."/>
            <person name="Seah K."/>
            <person name="Emmerich C."/>
        </authorList>
    </citation>
    <scope>NUCLEOTIDE SEQUENCE</scope>
    <source>
        <strain evidence="3">ATCC30299</strain>
    </source>
</reference>
<dbReference type="GO" id="GO:0019903">
    <property type="term" value="F:protein phosphatase binding"/>
    <property type="evidence" value="ECO:0007669"/>
    <property type="project" value="InterPro"/>
</dbReference>
<dbReference type="InterPro" id="IPR016024">
    <property type="entry name" value="ARM-type_fold"/>
</dbReference>
<comment type="similarity">
    <text evidence="1">Belongs to the SAPS family.</text>
</comment>
<keyword evidence="4" id="KW-1185">Reference proteome</keyword>
<evidence type="ECO:0000313" key="3">
    <source>
        <dbReference type="EMBL" id="CAG9325934.1"/>
    </source>
</evidence>
<evidence type="ECO:0000313" key="4">
    <source>
        <dbReference type="Proteomes" id="UP001162131"/>
    </source>
</evidence>
<gene>
    <name evidence="3" type="ORF">BSTOLATCC_MIC39716</name>
</gene>
<protein>
    <submittedName>
        <fullName evidence="3">Uncharacterized protein</fullName>
    </submittedName>
</protein>
<dbReference type="AlphaFoldDB" id="A0AAU9JLP0"/>
<name>A0AAU9JLP0_9CILI</name>
<dbReference type="PANTHER" id="PTHR12634">
    <property type="entry name" value="SIT4 YEAST -ASSOCIATING PROTEIN-RELATED"/>
    <property type="match status" value="1"/>
</dbReference>
<dbReference type="Proteomes" id="UP001162131">
    <property type="component" value="Unassembled WGS sequence"/>
</dbReference>
<evidence type="ECO:0000256" key="1">
    <source>
        <dbReference type="ARBA" id="ARBA00006180"/>
    </source>
</evidence>
<dbReference type="EMBL" id="CAJZBQ010000039">
    <property type="protein sequence ID" value="CAG9325934.1"/>
    <property type="molecule type" value="Genomic_DNA"/>
</dbReference>
<dbReference type="InterPro" id="IPR007587">
    <property type="entry name" value="SAPS"/>
</dbReference>